<name>A0ABV5R3H1_9ACTN</name>
<dbReference type="Pfam" id="PF05336">
    <property type="entry name" value="rhaM"/>
    <property type="match status" value="1"/>
</dbReference>
<dbReference type="RefSeq" id="WP_345519270.1">
    <property type="nucleotide sequence ID" value="NZ_BAAAXD010000053.1"/>
</dbReference>
<accession>A0ABV5R3H1</accession>
<dbReference type="PANTHER" id="PTHR34389:SF2">
    <property type="entry name" value="L-RHAMNOSE MUTAROTASE"/>
    <property type="match status" value="1"/>
</dbReference>
<dbReference type="PANTHER" id="PTHR34389">
    <property type="entry name" value="L-RHAMNOSE MUTAROTASE"/>
    <property type="match status" value="1"/>
</dbReference>
<dbReference type="Proteomes" id="UP001589710">
    <property type="component" value="Unassembled WGS sequence"/>
</dbReference>
<dbReference type="InterPro" id="IPR011008">
    <property type="entry name" value="Dimeric_a/b-barrel"/>
</dbReference>
<evidence type="ECO:0000313" key="2">
    <source>
        <dbReference type="Proteomes" id="UP001589710"/>
    </source>
</evidence>
<dbReference type="EMBL" id="JBHMCG010000040">
    <property type="protein sequence ID" value="MFB9572403.1"/>
    <property type="molecule type" value="Genomic_DNA"/>
</dbReference>
<dbReference type="InterPro" id="IPR008000">
    <property type="entry name" value="Rham/fucose_mutarotase"/>
</dbReference>
<proteinExistence type="predicted"/>
<keyword evidence="2" id="KW-1185">Reference proteome</keyword>
<sequence>MRRFGMVIAARPEKLEEYKRLHAEPWPGVLAALQAHHITNYSIFHSDGLLFAYFEYRGDDFAADMASIARDPVTQEWWKLTDQCQRQLSTAREGEWWTEMEQVFLME</sequence>
<organism evidence="1 2">
    <name type="scientific">Streptomyces yanii</name>
    <dbReference type="NCBI Taxonomy" id="78510"/>
    <lineage>
        <taxon>Bacteria</taxon>
        <taxon>Bacillati</taxon>
        <taxon>Actinomycetota</taxon>
        <taxon>Actinomycetes</taxon>
        <taxon>Kitasatosporales</taxon>
        <taxon>Streptomycetaceae</taxon>
        <taxon>Streptomyces</taxon>
    </lineage>
</organism>
<dbReference type="SUPFAM" id="SSF54909">
    <property type="entry name" value="Dimeric alpha+beta barrel"/>
    <property type="match status" value="1"/>
</dbReference>
<dbReference type="Gene3D" id="3.30.70.100">
    <property type="match status" value="1"/>
</dbReference>
<protein>
    <submittedName>
        <fullName evidence="1">L-rhamnose mutarotase</fullName>
    </submittedName>
</protein>
<evidence type="ECO:0000313" key="1">
    <source>
        <dbReference type="EMBL" id="MFB9572403.1"/>
    </source>
</evidence>
<gene>
    <name evidence="1" type="ORF">ACFFTL_08720</name>
</gene>
<comment type="caution">
    <text evidence="1">The sequence shown here is derived from an EMBL/GenBank/DDBJ whole genome shotgun (WGS) entry which is preliminary data.</text>
</comment>
<reference evidence="1 2" key="1">
    <citation type="submission" date="2024-09" db="EMBL/GenBank/DDBJ databases">
        <authorList>
            <person name="Sun Q."/>
            <person name="Mori K."/>
        </authorList>
    </citation>
    <scope>NUCLEOTIDE SEQUENCE [LARGE SCALE GENOMIC DNA]</scope>
    <source>
        <strain evidence="1 2">JCM 3331</strain>
    </source>
</reference>